<protein>
    <submittedName>
        <fullName evidence="2">Uncharacterized protein</fullName>
    </submittedName>
</protein>
<dbReference type="EMBL" id="KQ085894">
    <property type="protein sequence ID" value="KLO18491.1"/>
    <property type="molecule type" value="Genomic_DNA"/>
</dbReference>
<name>A0A0H2SN46_9AGAM</name>
<evidence type="ECO:0000256" key="1">
    <source>
        <dbReference type="SAM" id="MobiDB-lite"/>
    </source>
</evidence>
<organism evidence="2 3">
    <name type="scientific">Schizopora paradoxa</name>
    <dbReference type="NCBI Taxonomy" id="27342"/>
    <lineage>
        <taxon>Eukaryota</taxon>
        <taxon>Fungi</taxon>
        <taxon>Dikarya</taxon>
        <taxon>Basidiomycota</taxon>
        <taxon>Agaricomycotina</taxon>
        <taxon>Agaricomycetes</taxon>
        <taxon>Hymenochaetales</taxon>
        <taxon>Schizoporaceae</taxon>
        <taxon>Schizopora</taxon>
    </lineage>
</organism>
<feature type="region of interest" description="Disordered" evidence="1">
    <location>
        <begin position="202"/>
        <end position="230"/>
    </location>
</feature>
<dbReference type="AlphaFoldDB" id="A0A0H2SN46"/>
<keyword evidence="3" id="KW-1185">Reference proteome</keyword>
<dbReference type="InParanoid" id="A0A0H2SN46"/>
<accession>A0A0H2SN46</accession>
<evidence type="ECO:0000313" key="2">
    <source>
        <dbReference type="EMBL" id="KLO18491.1"/>
    </source>
</evidence>
<proteinExistence type="predicted"/>
<reference evidence="2 3" key="1">
    <citation type="submission" date="2015-04" db="EMBL/GenBank/DDBJ databases">
        <title>Complete genome sequence of Schizopora paradoxa KUC8140, a cosmopolitan wood degrader in East Asia.</title>
        <authorList>
            <consortium name="DOE Joint Genome Institute"/>
            <person name="Min B."/>
            <person name="Park H."/>
            <person name="Jang Y."/>
            <person name="Kim J.-J."/>
            <person name="Kim K.H."/>
            <person name="Pangilinan J."/>
            <person name="Lipzen A."/>
            <person name="Riley R."/>
            <person name="Grigoriev I.V."/>
            <person name="Spatafora J.W."/>
            <person name="Choi I.-G."/>
        </authorList>
    </citation>
    <scope>NUCLEOTIDE SEQUENCE [LARGE SCALE GENOMIC DNA]</scope>
    <source>
        <strain evidence="2 3">KUC8140</strain>
    </source>
</reference>
<feature type="compositionally biased region" description="Basic and acidic residues" evidence="1">
    <location>
        <begin position="214"/>
        <end position="230"/>
    </location>
</feature>
<evidence type="ECO:0000313" key="3">
    <source>
        <dbReference type="Proteomes" id="UP000053477"/>
    </source>
</evidence>
<sequence>MSPRKRVKVDTSETEDASQACARRDEITEKLKALGYGDEDLDPRFDEDDWKWNTLLDNDSLSTEHSWEKILPQLEATIDLRREHKASEFRIWRRSLRETEVKARFSQYRPRLEYLVLHKLFLDADLFELPAVRELIEENECRVPLTEERWLTVQNILVQSVSDHASRIEEDCHDAVVQAKYGAKDLANERWSDERRKKWVQREEEIDREEEENGVDREDPEYERSWNPKYLDEPTDDLVELEEDYEFDIRGLVGGQDAVPLCFSSAQSLLEQEVDGIRIITSYTDILRRRATAPLYHGPAWRNEDLCSDRIVDIAVLLLRHLGVSPRARMAYMVACGSVFRCRRCSQVPVSEGVTWAELVQHFVAEHRRYNELLMNASEEDINNLDENGHNLIEEEYRPLNLGVPVSMPEGLEEVAGGPFTNAGHLYTQLAATW</sequence>
<gene>
    <name evidence="2" type="ORF">SCHPADRAFT_119875</name>
</gene>
<feature type="region of interest" description="Disordered" evidence="1">
    <location>
        <begin position="1"/>
        <end position="21"/>
    </location>
</feature>
<dbReference type="Proteomes" id="UP000053477">
    <property type="component" value="Unassembled WGS sequence"/>
</dbReference>